<sequence>MKKEKNKLKKLDILAFGAHPDDVEFGCGGLLLKAKKAGLKTGIADLTLSELSTNGDTKIRQKEAKRAAEILGIDFRDNLKLPDGFIENSKKAQKKIVDYIRKRRPAMVLFPYTSDRHPDHENTGKLIKKALFLSGLKRFKTKNQPFRPPYALMYMIWNEFKPSVIFDISSEWEKKKKAMFAYESQFVFKKGSEKTIDNNGNAEQFARVRAGNYGFYINSQFGEPYLSAYPVGLKDIFNLLPNNF</sequence>
<dbReference type="GO" id="GO:0019213">
    <property type="term" value="F:deacetylase activity"/>
    <property type="evidence" value="ECO:0007669"/>
    <property type="project" value="InterPro"/>
</dbReference>
<dbReference type="PANTHER" id="PTHR12993">
    <property type="entry name" value="N-ACETYLGLUCOSAMINYL-PHOSPHATIDYLINOSITOL DE-N-ACETYLASE-RELATED"/>
    <property type="match status" value="1"/>
</dbReference>
<dbReference type="Gene3D" id="3.40.50.10320">
    <property type="entry name" value="LmbE-like"/>
    <property type="match status" value="1"/>
</dbReference>
<dbReference type="GO" id="GO:0016811">
    <property type="term" value="F:hydrolase activity, acting on carbon-nitrogen (but not peptide) bonds, in linear amides"/>
    <property type="evidence" value="ECO:0007669"/>
    <property type="project" value="TreeGrafter"/>
</dbReference>
<dbReference type="InterPro" id="IPR024078">
    <property type="entry name" value="LmbE-like_dom_sf"/>
</dbReference>
<dbReference type="PANTHER" id="PTHR12993:SF30">
    <property type="entry name" value="N-ACETYL-ALPHA-D-GLUCOSAMINYL L-MALATE DEACETYLASE 1"/>
    <property type="match status" value="1"/>
</dbReference>
<dbReference type="NCBIfam" id="TIGR04001">
    <property type="entry name" value="thiol_BshB1"/>
    <property type="match status" value="1"/>
</dbReference>
<name>A0A1G2CSA2_9BACT</name>
<proteinExistence type="predicted"/>
<dbReference type="Proteomes" id="UP000177246">
    <property type="component" value="Unassembled WGS sequence"/>
</dbReference>
<reference evidence="1 2" key="1">
    <citation type="journal article" date="2016" name="Nat. Commun.">
        <title>Thousands of microbial genomes shed light on interconnected biogeochemical processes in an aquifer system.</title>
        <authorList>
            <person name="Anantharaman K."/>
            <person name="Brown C.T."/>
            <person name="Hug L.A."/>
            <person name="Sharon I."/>
            <person name="Castelle C.J."/>
            <person name="Probst A.J."/>
            <person name="Thomas B.C."/>
            <person name="Singh A."/>
            <person name="Wilkins M.J."/>
            <person name="Karaoz U."/>
            <person name="Brodie E.L."/>
            <person name="Williams K.H."/>
            <person name="Hubbard S.S."/>
            <person name="Banfield J.F."/>
        </authorList>
    </citation>
    <scope>NUCLEOTIDE SEQUENCE [LARGE SCALE GENOMIC DNA]</scope>
</reference>
<dbReference type="Pfam" id="PF02585">
    <property type="entry name" value="PIG-L"/>
    <property type="match status" value="1"/>
</dbReference>
<dbReference type="EMBL" id="MHLF01000004">
    <property type="protein sequence ID" value="OGZ04274.1"/>
    <property type="molecule type" value="Genomic_DNA"/>
</dbReference>
<dbReference type="SUPFAM" id="SSF102588">
    <property type="entry name" value="LmbE-like"/>
    <property type="match status" value="1"/>
</dbReference>
<organism evidence="1 2">
    <name type="scientific">Candidatus Liptonbacteria bacterium RIFOXYC1_FULL_36_8</name>
    <dbReference type="NCBI Taxonomy" id="1798655"/>
    <lineage>
        <taxon>Bacteria</taxon>
        <taxon>Candidatus Liptoniibacteriota</taxon>
    </lineage>
</organism>
<dbReference type="GO" id="GO:0071793">
    <property type="term" value="P:bacillithiol biosynthetic process"/>
    <property type="evidence" value="ECO:0007669"/>
    <property type="project" value="InterPro"/>
</dbReference>
<dbReference type="InterPro" id="IPR023842">
    <property type="entry name" value="Bacillithiol_biosynth_BshB1"/>
</dbReference>
<evidence type="ECO:0000313" key="2">
    <source>
        <dbReference type="Proteomes" id="UP000177246"/>
    </source>
</evidence>
<accession>A0A1G2CSA2</accession>
<dbReference type="AlphaFoldDB" id="A0A1G2CSA2"/>
<gene>
    <name evidence="1" type="ORF">A2430_00010</name>
</gene>
<comment type="caution">
    <text evidence="1">The sequence shown here is derived from an EMBL/GenBank/DDBJ whole genome shotgun (WGS) entry which is preliminary data.</text>
</comment>
<dbReference type="InterPro" id="IPR003737">
    <property type="entry name" value="GlcNAc_PI_deacetylase-related"/>
</dbReference>
<evidence type="ECO:0000313" key="1">
    <source>
        <dbReference type="EMBL" id="OGZ04274.1"/>
    </source>
</evidence>
<protein>
    <submittedName>
        <fullName evidence="1">Bacillithiol biosynthesis deacetylase BshB1</fullName>
    </submittedName>
</protein>